<dbReference type="SUPFAM" id="SSF52540">
    <property type="entry name" value="P-loop containing nucleoside triphosphate hydrolases"/>
    <property type="match status" value="2"/>
</dbReference>
<name>A0A433X2R7_9HYPH</name>
<dbReference type="Pfam" id="PF04851">
    <property type="entry name" value="ResIII"/>
    <property type="match status" value="1"/>
</dbReference>
<dbReference type="SMART" id="SM00490">
    <property type="entry name" value="HELICc"/>
    <property type="match status" value="1"/>
</dbReference>
<evidence type="ECO:0000313" key="5">
    <source>
        <dbReference type="EMBL" id="RUT28312.1"/>
    </source>
</evidence>
<dbReference type="EMBL" id="RZNJ01000008">
    <property type="protein sequence ID" value="RUT28312.1"/>
    <property type="molecule type" value="Genomic_DNA"/>
</dbReference>
<dbReference type="RefSeq" id="WP_127189838.1">
    <property type="nucleotide sequence ID" value="NZ_RZNJ01000008.1"/>
</dbReference>
<dbReference type="AlphaFoldDB" id="A0A433X2R7"/>
<dbReference type="PANTHER" id="PTHR45766:SF6">
    <property type="entry name" value="SWI_SNF-RELATED MATRIX-ASSOCIATED ACTIN-DEPENDENT REGULATOR OF CHROMATIN SUBFAMILY A-LIKE PROTEIN 1"/>
    <property type="match status" value="1"/>
</dbReference>
<dbReference type="InterPro" id="IPR027417">
    <property type="entry name" value="P-loop_NTPase"/>
</dbReference>
<dbReference type="InterPro" id="IPR001650">
    <property type="entry name" value="Helicase_C-like"/>
</dbReference>
<proteinExistence type="predicted"/>
<evidence type="ECO:0000256" key="2">
    <source>
        <dbReference type="SAM" id="Coils"/>
    </source>
</evidence>
<dbReference type="GO" id="GO:0005524">
    <property type="term" value="F:ATP binding"/>
    <property type="evidence" value="ECO:0007669"/>
    <property type="project" value="InterPro"/>
</dbReference>
<organism evidence="5 6">
    <name type="scientific">Arsenicitalea aurantiaca</name>
    <dbReference type="NCBI Taxonomy" id="1783274"/>
    <lineage>
        <taxon>Bacteria</taxon>
        <taxon>Pseudomonadati</taxon>
        <taxon>Pseudomonadota</taxon>
        <taxon>Alphaproteobacteria</taxon>
        <taxon>Hyphomicrobiales</taxon>
        <taxon>Devosiaceae</taxon>
        <taxon>Arsenicitalea</taxon>
    </lineage>
</organism>
<dbReference type="Proteomes" id="UP000281547">
    <property type="component" value="Unassembled WGS sequence"/>
</dbReference>
<dbReference type="Gene3D" id="3.40.50.10810">
    <property type="entry name" value="Tandem AAA-ATPase domain"/>
    <property type="match status" value="1"/>
</dbReference>
<keyword evidence="1" id="KW-0378">Hydrolase</keyword>
<evidence type="ECO:0000256" key="1">
    <source>
        <dbReference type="ARBA" id="ARBA00022801"/>
    </source>
</evidence>
<evidence type="ECO:0000313" key="6">
    <source>
        <dbReference type="Proteomes" id="UP000281547"/>
    </source>
</evidence>
<comment type="caution">
    <text evidence="5">The sequence shown here is derived from an EMBL/GenBank/DDBJ whole genome shotgun (WGS) entry which is preliminary data.</text>
</comment>
<feature type="domain" description="Helicase C-terminal" evidence="4">
    <location>
        <begin position="376"/>
        <end position="550"/>
    </location>
</feature>
<evidence type="ECO:0000259" key="4">
    <source>
        <dbReference type="PROSITE" id="PS51194"/>
    </source>
</evidence>
<dbReference type="Pfam" id="PF00271">
    <property type="entry name" value="Helicase_C"/>
    <property type="match status" value="1"/>
</dbReference>
<sequence length="1030" mass="116052">MRNIYVDLCLQIQAVRRDFERIRTPLAPAVGIAASLYTHQVANVHRVLTDVRVRHLLADEVGLGKTVQALMVLNALRSQRADLQVLIMVPDQLVAQWRDEIMTRAHTAPFGEHDAAEGRQYIRLAWEEQFGMRDAAGNPKFALSDIDPDRFDVLVVDELHRLRADVQDRIVRVAARFEHVLALTATPAFQHVKRHAQLFALLEPERASLARARISTGDRGVAEGLAAGDDVSKWPEWAAAAVVNEFIEADRTAASASVHSSLCTAALAHCAYRRVIRTRRVDYSGVLPRRCHRPLVVEPLGAEVERQSLMWQYFEHLGDLSREFDSVRLAKRVVLSPPSLEQRVDFLRRRGHERAGLLERVKPLVHRSQGDSRADALIDLLAEIWTEDPTERVLVAAQDNLTVDYLFDLVQARLSVVGPLSQRVPLVAARVRQGMMTGAVEDLGGFGNETNENLEAFQRGDAQVLFAPEAVQVGLNLQCARVLVLYSVPWRPEEVEQWIGRLDRIGNVAAFSNEGGAKTIDVYTIAQRGLVDEKVVTVLQRFHVFERSVNLDGDHLDELASLIEDAALRPKRIDWRELADTTEEMAAEDEVQELASALRKHLPWTVDSATAERQWLDSIPPAPPVLKALPEHSALGPRAWDRALEGMLSLLDYAADYHIRWNTDPETGGRFRTLWYQFGEKGMYGRREVRSKVVFSFGADPSHERSPRHAYAFITRRGDIGTPPRRSVTMVLDGDHVRRTLRFLNFGDALHDELIDGWLPQRNGLLKLGVTFFDDHTVWQYGAPGLYLLRLSVIDPADALMARGLEERTLGAVVQAATLSEIDRLPDLLRPFRKVMRCAMEADVRWLRAQFTACMTLDLRRQEHGNWVQVEAEEAAALFNPMAHERNGVPRANDLRKDGADIASAEAELSSQRQADATAARSAWSHRFSNFEESLTARLVVVEEEGHDAVAIATEELRRAEAALELARERGNRAQITRAENARNAAGDTLGMTRAFWDERTRWLRECKEEVRTVLPREKLTAIIQTRKVS</sequence>
<dbReference type="InterPro" id="IPR006935">
    <property type="entry name" value="Helicase/UvrB_N"/>
</dbReference>
<dbReference type="OrthoDB" id="9814088at2"/>
<dbReference type="GO" id="GO:0003677">
    <property type="term" value="F:DNA binding"/>
    <property type="evidence" value="ECO:0007669"/>
    <property type="project" value="InterPro"/>
</dbReference>
<keyword evidence="2" id="KW-0175">Coiled coil</keyword>
<dbReference type="Gene3D" id="3.40.50.300">
    <property type="entry name" value="P-loop containing nucleotide triphosphate hydrolases"/>
    <property type="match status" value="1"/>
</dbReference>
<dbReference type="InterPro" id="IPR014001">
    <property type="entry name" value="Helicase_ATP-bd"/>
</dbReference>
<evidence type="ECO:0008006" key="7">
    <source>
        <dbReference type="Google" id="ProtNLM"/>
    </source>
</evidence>
<dbReference type="PROSITE" id="PS51194">
    <property type="entry name" value="HELICASE_CTER"/>
    <property type="match status" value="1"/>
</dbReference>
<feature type="domain" description="Helicase ATP-binding" evidence="3">
    <location>
        <begin position="46"/>
        <end position="205"/>
    </location>
</feature>
<dbReference type="InterPro" id="IPR038718">
    <property type="entry name" value="SNF2-like_sf"/>
</dbReference>
<feature type="coiled-coil region" evidence="2">
    <location>
        <begin position="950"/>
        <end position="977"/>
    </location>
</feature>
<protein>
    <recommendedName>
        <fullName evidence="7">DEAD/DEAH box helicase</fullName>
    </recommendedName>
</protein>
<dbReference type="PROSITE" id="PS51192">
    <property type="entry name" value="HELICASE_ATP_BIND_1"/>
    <property type="match status" value="1"/>
</dbReference>
<reference evidence="5 6" key="1">
    <citation type="journal article" date="2016" name="Int. J. Syst. Evol. Microbiol.">
        <title>Arsenicitalea aurantiaca gen. nov., sp. nov., a new member of the family Hyphomicrobiaceae, isolated from high-arsenic sediment.</title>
        <authorList>
            <person name="Mu Y."/>
            <person name="Zhou L."/>
            <person name="Zeng X.C."/>
            <person name="Liu L."/>
            <person name="Pan Y."/>
            <person name="Chen X."/>
            <person name="Wang J."/>
            <person name="Li S."/>
            <person name="Li W.J."/>
            <person name="Wang Y."/>
        </authorList>
    </citation>
    <scope>NUCLEOTIDE SEQUENCE [LARGE SCALE GENOMIC DNA]</scope>
    <source>
        <strain evidence="5 6">42-50</strain>
    </source>
</reference>
<gene>
    <name evidence="5" type="ORF">EMQ25_17135</name>
</gene>
<dbReference type="GO" id="GO:0016787">
    <property type="term" value="F:hydrolase activity"/>
    <property type="evidence" value="ECO:0007669"/>
    <property type="project" value="UniProtKB-KW"/>
</dbReference>
<evidence type="ECO:0000259" key="3">
    <source>
        <dbReference type="PROSITE" id="PS51192"/>
    </source>
</evidence>
<keyword evidence="6" id="KW-1185">Reference proteome</keyword>
<dbReference type="SMART" id="SM00487">
    <property type="entry name" value="DEXDc"/>
    <property type="match status" value="1"/>
</dbReference>
<dbReference type="PANTHER" id="PTHR45766">
    <property type="entry name" value="DNA ANNEALING HELICASE AND ENDONUCLEASE ZRANB3 FAMILY MEMBER"/>
    <property type="match status" value="1"/>
</dbReference>
<accession>A0A433X2R7</accession>